<dbReference type="SUPFAM" id="SSF109998">
    <property type="entry name" value="Triger factor/SurA peptide-binding domain-like"/>
    <property type="match status" value="1"/>
</dbReference>
<name>A0A1G5IGY8_9BACT</name>
<dbReference type="AlphaFoldDB" id="A0A1G5IGY8"/>
<evidence type="ECO:0000313" key="1">
    <source>
        <dbReference type="EMBL" id="SCY74658.1"/>
    </source>
</evidence>
<reference evidence="1 2" key="1">
    <citation type="submission" date="2016-10" db="EMBL/GenBank/DDBJ databases">
        <authorList>
            <person name="de Groot N.N."/>
        </authorList>
    </citation>
    <scope>NUCLEOTIDE SEQUENCE [LARGE SCALE GENOMIC DNA]</scope>
    <source>
        <strain evidence="1 2">AA1</strain>
    </source>
</reference>
<protein>
    <recommendedName>
        <fullName evidence="3">SurA N-terminal domain-containing protein</fullName>
    </recommendedName>
</protein>
<proteinExistence type="predicted"/>
<gene>
    <name evidence="1" type="ORF">SAMN05216233_11994</name>
</gene>
<organism evidence="1 2">
    <name type="scientific">Desulfoluna spongiiphila</name>
    <dbReference type="NCBI Taxonomy" id="419481"/>
    <lineage>
        <taxon>Bacteria</taxon>
        <taxon>Pseudomonadati</taxon>
        <taxon>Thermodesulfobacteriota</taxon>
        <taxon>Desulfobacteria</taxon>
        <taxon>Desulfobacterales</taxon>
        <taxon>Desulfolunaceae</taxon>
        <taxon>Desulfoluna</taxon>
    </lineage>
</organism>
<dbReference type="STRING" id="419481.SAMN05216233_11994"/>
<dbReference type="PROSITE" id="PS51257">
    <property type="entry name" value="PROKAR_LIPOPROTEIN"/>
    <property type="match status" value="1"/>
</dbReference>
<dbReference type="RefSeq" id="WP_092213788.1">
    <property type="nucleotide sequence ID" value="NZ_FMUX01000019.1"/>
</dbReference>
<keyword evidence="2" id="KW-1185">Reference proteome</keyword>
<dbReference type="Gene3D" id="1.10.4030.10">
    <property type="entry name" value="Porin chaperone SurA, peptide-binding domain"/>
    <property type="match status" value="1"/>
</dbReference>
<sequence>MLTRQTIKQGLLALATVMVFGGLFTGCTGGAAEAPETPLLSCRGRAVTVGDYQDALKLALQGYPYESLSSGEEVAAIRQGVLHQLKEELVLMCLADEKGVALGEEALEMATARARAGYPEGAFEKELMDRGLSYDLWKRRLAKRLLMDKVLASEFRNERPLSYADFQAVQGGVPSGLSEEGLVQQVRRSHMEAAYRAWRRSAEGKYSIEVNGELWEKILEEGRP</sequence>
<dbReference type="Proteomes" id="UP000198870">
    <property type="component" value="Unassembled WGS sequence"/>
</dbReference>
<dbReference type="OrthoDB" id="5454722at2"/>
<evidence type="ECO:0008006" key="3">
    <source>
        <dbReference type="Google" id="ProtNLM"/>
    </source>
</evidence>
<accession>A0A1G5IGY8</accession>
<evidence type="ECO:0000313" key="2">
    <source>
        <dbReference type="Proteomes" id="UP000198870"/>
    </source>
</evidence>
<dbReference type="InterPro" id="IPR027304">
    <property type="entry name" value="Trigger_fact/SurA_dom_sf"/>
</dbReference>
<dbReference type="EMBL" id="FMUX01000019">
    <property type="protein sequence ID" value="SCY74658.1"/>
    <property type="molecule type" value="Genomic_DNA"/>
</dbReference>